<keyword evidence="5" id="KW-0068">Autocatalytic cleavage</keyword>
<dbReference type="Gene3D" id="3.40.50.150">
    <property type="entry name" value="Vaccinia Virus protein VP39"/>
    <property type="match status" value="1"/>
</dbReference>
<evidence type="ECO:0000259" key="12">
    <source>
        <dbReference type="PROSITE" id="PS51006"/>
    </source>
</evidence>
<dbReference type="Gene3D" id="3.60.90.10">
    <property type="entry name" value="S-adenosylmethionine decarboxylase"/>
    <property type="match status" value="1"/>
</dbReference>
<dbReference type="InterPro" id="IPR030374">
    <property type="entry name" value="PABS"/>
</dbReference>
<gene>
    <name evidence="13" type="ORF">PSNMU_V1.4_AUG-EV-PASAV3_0060190</name>
</gene>
<evidence type="ECO:0000256" key="9">
    <source>
        <dbReference type="ARBA" id="ARBA00023270"/>
    </source>
</evidence>
<dbReference type="InterPro" id="IPR003826">
    <property type="entry name" value="AdoMetDC_fam_prok"/>
</dbReference>
<evidence type="ECO:0000256" key="6">
    <source>
        <dbReference type="ARBA" id="ARBA00023115"/>
    </source>
</evidence>
<reference evidence="13 14" key="1">
    <citation type="submission" date="2019-01" db="EMBL/GenBank/DDBJ databases">
        <authorList>
            <person name="Ferrante I. M."/>
        </authorList>
    </citation>
    <scope>NUCLEOTIDE SEQUENCE [LARGE SCALE GENOMIC DNA]</scope>
    <source>
        <strain evidence="13 14">B856</strain>
    </source>
</reference>
<feature type="active site" description="Proton acceptor" evidence="11">
    <location>
        <position position="487"/>
    </location>
</feature>
<dbReference type="SUPFAM" id="SSF56276">
    <property type="entry name" value="S-adenosylmethionine decarboxylase"/>
    <property type="match status" value="1"/>
</dbReference>
<dbReference type="InterPro" id="IPR016067">
    <property type="entry name" value="S-AdoMet_deCO2ase_core"/>
</dbReference>
<keyword evidence="6 11" id="KW-0620">Polyamine biosynthesis</keyword>
<dbReference type="GO" id="GO:0008295">
    <property type="term" value="P:spermidine biosynthetic process"/>
    <property type="evidence" value="ECO:0007669"/>
    <property type="project" value="InterPro"/>
</dbReference>
<evidence type="ECO:0000313" key="13">
    <source>
        <dbReference type="EMBL" id="VEU39178.1"/>
    </source>
</evidence>
<sequence length="489" mass="53926">MSKTKSTTAKGRDKSDAEPSSSKYLVLISKRFVLLSLLSCILAAFAVGRTARILLLVNPQKVAIQAYNDQVTGQATKKSPAAMKTLPDPTMRDGKVPPETLYTSKAFGSGSTTSSQSRWIVTEEGRENCVDLPEHECPAPPSPNVDEGSGDDEIHLPAGQHLLMDIENVDGIFLNSEERLAHAMLELVGECGLTLLSYHCHKMVPMGVSCAGVLLESHVSFHTWPTEGVITLDLYTCGPNSLLPIVPMAMDLFGVPKQVVDGKEFKAPNTVWAHKTRGFPSGDLASFTAEISDMEYFPVGKMTDFKTEIAATSTNFQQIRIYDVLRPTQQNLQNYQKSMTNDGSYESRHPELFEPDRIVYLDGVLQSRKSGEAAYHETLIHPSMFAHKNPKRVAIIGGGEGASLREVLKHKTVEVVYMIEIDEMMVNVSRKYLPSWSDCSTLAGSAESCFDDPRVVVQYIDAFQWFIDNFPADGPPLVDPFDIIVMDAL</sequence>
<keyword evidence="3 11" id="KW-0808">Transferase</keyword>
<keyword evidence="14" id="KW-1185">Reference proteome</keyword>
<keyword evidence="9" id="KW-0704">Schiff base</keyword>
<evidence type="ECO:0000256" key="11">
    <source>
        <dbReference type="PROSITE-ProRule" id="PRU00354"/>
    </source>
</evidence>
<keyword evidence="8" id="KW-0456">Lyase</keyword>
<comment type="similarity">
    <text evidence="2">Belongs to the spermidine/spermine synthase family.</text>
</comment>
<dbReference type="InterPro" id="IPR001045">
    <property type="entry name" value="Spermi_synthase"/>
</dbReference>
<evidence type="ECO:0000256" key="4">
    <source>
        <dbReference type="ARBA" id="ARBA00022793"/>
    </source>
</evidence>
<evidence type="ECO:0000256" key="3">
    <source>
        <dbReference type="ARBA" id="ARBA00022679"/>
    </source>
</evidence>
<dbReference type="PROSITE" id="PS01330">
    <property type="entry name" value="PABS_1"/>
    <property type="match status" value="1"/>
</dbReference>
<evidence type="ECO:0000256" key="1">
    <source>
        <dbReference type="ARBA" id="ARBA00001928"/>
    </source>
</evidence>
<dbReference type="AlphaFoldDB" id="A0A448ZB03"/>
<dbReference type="PROSITE" id="PS51006">
    <property type="entry name" value="PABS_2"/>
    <property type="match status" value="1"/>
</dbReference>
<evidence type="ECO:0000256" key="10">
    <source>
        <dbReference type="ARBA" id="ARBA00023317"/>
    </source>
</evidence>
<dbReference type="OrthoDB" id="38125at2759"/>
<organism evidence="13 14">
    <name type="scientific">Pseudo-nitzschia multistriata</name>
    <dbReference type="NCBI Taxonomy" id="183589"/>
    <lineage>
        <taxon>Eukaryota</taxon>
        <taxon>Sar</taxon>
        <taxon>Stramenopiles</taxon>
        <taxon>Ochrophyta</taxon>
        <taxon>Bacillariophyta</taxon>
        <taxon>Bacillariophyceae</taxon>
        <taxon>Bacillariophycidae</taxon>
        <taxon>Bacillariales</taxon>
        <taxon>Bacillariaceae</taxon>
        <taxon>Pseudo-nitzschia</taxon>
    </lineage>
</organism>
<evidence type="ECO:0000256" key="7">
    <source>
        <dbReference type="ARBA" id="ARBA00023145"/>
    </source>
</evidence>
<dbReference type="InterPro" id="IPR030373">
    <property type="entry name" value="PABS_CS"/>
</dbReference>
<keyword evidence="7" id="KW-0865">Zymogen</keyword>
<dbReference type="PANTHER" id="PTHR11558:SF11">
    <property type="entry name" value="SPERMIDINE SYNTHASE"/>
    <property type="match status" value="1"/>
</dbReference>
<accession>A0A448ZB03</accession>
<dbReference type="Pfam" id="PF02675">
    <property type="entry name" value="AdoMet_dc"/>
    <property type="match status" value="1"/>
</dbReference>
<dbReference type="InterPro" id="IPR029063">
    <property type="entry name" value="SAM-dependent_MTases_sf"/>
</dbReference>
<keyword evidence="4" id="KW-0210">Decarboxylase</keyword>
<dbReference type="Proteomes" id="UP000291116">
    <property type="component" value="Unassembled WGS sequence"/>
</dbReference>
<dbReference type="EMBL" id="CAACVS010000208">
    <property type="protein sequence ID" value="VEU39178.1"/>
    <property type="molecule type" value="Genomic_DNA"/>
</dbReference>
<evidence type="ECO:0000313" key="14">
    <source>
        <dbReference type="Proteomes" id="UP000291116"/>
    </source>
</evidence>
<comment type="cofactor">
    <cofactor evidence="1">
        <name>pyruvate</name>
        <dbReference type="ChEBI" id="CHEBI:15361"/>
    </cofactor>
</comment>
<evidence type="ECO:0000256" key="5">
    <source>
        <dbReference type="ARBA" id="ARBA00022813"/>
    </source>
</evidence>
<dbReference type="GO" id="GO:0016740">
    <property type="term" value="F:transferase activity"/>
    <property type="evidence" value="ECO:0007669"/>
    <property type="project" value="UniProtKB-UniRule"/>
</dbReference>
<protein>
    <recommendedName>
        <fullName evidence="12">PABS domain-containing protein</fullName>
    </recommendedName>
</protein>
<feature type="domain" description="PABS" evidence="12">
    <location>
        <begin position="308"/>
        <end position="489"/>
    </location>
</feature>
<dbReference type="Pfam" id="PF01564">
    <property type="entry name" value="Spermine_synth"/>
    <property type="match status" value="1"/>
</dbReference>
<dbReference type="GO" id="GO:0004014">
    <property type="term" value="F:adenosylmethionine decarboxylase activity"/>
    <property type="evidence" value="ECO:0007669"/>
    <property type="project" value="InterPro"/>
</dbReference>
<keyword evidence="10" id="KW-0670">Pyruvate</keyword>
<proteinExistence type="inferred from homology"/>
<evidence type="ECO:0000256" key="2">
    <source>
        <dbReference type="ARBA" id="ARBA00007867"/>
    </source>
</evidence>
<evidence type="ECO:0000256" key="8">
    <source>
        <dbReference type="ARBA" id="ARBA00023239"/>
    </source>
</evidence>
<name>A0A448ZB03_9STRA</name>
<dbReference type="SUPFAM" id="SSF53335">
    <property type="entry name" value="S-adenosyl-L-methionine-dependent methyltransferases"/>
    <property type="match status" value="1"/>
</dbReference>
<dbReference type="PANTHER" id="PTHR11558">
    <property type="entry name" value="SPERMIDINE/SPERMINE SYNTHASE"/>
    <property type="match status" value="1"/>
</dbReference>
<dbReference type="CDD" id="cd02440">
    <property type="entry name" value="AdoMet_MTases"/>
    <property type="match status" value="1"/>
</dbReference>